<feature type="chain" id="PRO_5012106158" description="Ionotropic glutamate receptor C-terminal domain-containing protein" evidence="13">
    <location>
        <begin position="25"/>
        <end position="633"/>
    </location>
</feature>
<feature type="region of interest" description="Disordered" evidence="11">
    <location>
        <begin position="613"/>
        <end position="633"/>
    </location>
</feature>
<evidence type="ECO:0000256" key="7">
    <source>
        <dbReference type="ARBA" id="ARBA00023170"/>
    </source>
</evidence>
<feature type="compositionally biased region" description="Low complexity" evidence="11">
    <location>
        <begin position="567"/>
        <end position="588"/>
    </location>
</feature>
<dbReference type="GO" id="GO:0016020">
    <property type="term" value="C:membrane"/>
    <property type="evidence" value="ECO:0007669"/>
    <property type="project" value="UniProtKB-SubCell"/>
</dbReference>
<evidence type="ECO:0000256" key="6">
    <source>
        <dbReference type="ARBA" id="ARBA00023136"/>
    </source>
</evidence>
<name>A0A250XM17_9CHLO</name>
<evidence type="ECO:0000259" key="14">
    <source>
        <dbReference type="Pfam" id="PF00060"/>
    </source>
</evidence>
<dbReference type="SUPFAM" id="SSF53850">
    <property type="entry name" value="Periplasmic binding protein-like II"/>
    <property type="match status" value="1"/>
</dbReference>
<comment type="caution">
    <text evidence="15">The sequence shown here is derived from an EMBL/GenBank/DDBJ whole genome shotgun (WGS) entry which is preliminary data.</text>
</comment>
<evidence type="ECO:0000256" key="9">
    <source>
        <dbReference type="ARBA" id="ARBA00023286"/>
    </source>
</evidence>
<keyword evidence="3 12" id="KW-0812">Transmembrane</keyword>
<feature type="domain" description="Ionotropic glutamate receptor C-terminal" evidence="14">
    <location>
        <begin position="159"/>
        <end position="421"/>
    </location>
</feature>
<dbReference type="Gene3D" id="1.10.287.70">
    <property type="match status" value="1"/>
</dbReference>
<feature type="transmembrane region" description="Helical" evidence="12">
    <location>
        <begin position="210"/>
        <end position="229"/>
    </location>
</feature>
<evidence type="ECO:0000256" key="10">
    <source>
        <dbReference type="ARBA" id="ARBA00023303"/>
    </source>
</evidence>
<evidence type="ECO:0000256" key="12">
    <source>
        <dbReference type="SAM" id="Phobius"/>
    </source>
</evidence>
<gene>
    <name evidence="15" type="ORF">CEUSTIGMA_g11537.t1</name>
</gene>
<dbReference type="PANTHER" id="PTHR18966">
    <property type="entry name" value="IONOTROPIC GLUTAMATE RECEPTOR"/>
    <property type="match status" value="1"/>
</dbReference>
<evidence type="ECO:0000313" key="15">
    <source>
        <dbReference type="EMBL" id="GAX84114.1"/>
    </source>
</evidence>
<evidence type="ECO:0000313" key="16">
    <source>
        <dbReference type="Proteomes" id="UP000232323"/>
    </source>
</evidence>
<feature type="region of interest" description="Disordered" evidence="11">
    <location>
        <begin position="446"/>
        <end position="474"/>
    </location>
</feature>
<keyword evidence="5" id="KW-0406">Ion transport</keyword>
<sequence length="633" mass="69286">MSRKNDMKPSIPLIIIAWFVKSHAVLPYIQTKSHRNVCVSSFASIDICGSNGTVASFSGYEPEVFKNVATMLSSAGFSEWNSGNWTFYCCDYNNMLLDIGRTAPSRFCDVAMGAILPSDLSYLNDTVMRSYTTYQTSFAVMIYKPPSNSFWVFLSPFTTAMWCLTFLSAVAVALCLLALEYSWNRMLKQQAEAEKQETLPWRQLWSWYSLLQYATTGLSLQGLFILTPASPGGELVVLGAAFSAMLLVGLYMGAYASQITVLNLKPQISSIADLINIPVGVCESNLVAIDYLSSKLEKLVALPCRSVGNEETMLRMLRQGLVTAVIMDTPWVWYQKTQDCRYVQIGAPFAIGSYSYVLPDDVPYSYQLNINLFLQQLHYNGVKANLQNLFLSPVPNCDVSGSASTQIRLADVGGLWIIYAACLGLAVVWNCVEGFSGKRKQCSTEEAADFPQSQSEGQTAAQAESQNDKRRRSMDPLRTPLLVTMEDAVQDVSWKLLEVERDITLLSAGFDAAIDQHVHSLSRELASVVAHQMKKAVAAMVPAAAAGGRSNGKQQQQQQAAHTAGKAASVASSRQQQQQQPVAAGKAASIASTYRGEREAKALQKMDADISRLASDFTAGKSSPVKDDRIAGT</sequence>
<evidence type="ECO:0000256" key="1">
    <source>
        <dbReference type="ARBA" id="ARBA00004141"/>
    </source>
</evidence>
<dbReference type="AlphaFoldDB" id="A0A250XM17"/>
<feature type="signal peptide" evidence="13">
    <location>
        <begin position="1"/>
        <end position="24"/>
    </location>
</feature>
<protein>
    <recommendedName>
        <fullName evidence="14">Ionotropic glutamate receptor C-terminal domain-containing protein</fullName>
    </recommendedName>
</protein>
<accession>A0A250XM17</accession>
<keyword evidence="13" id="KW-0732">Signal</keyword>
<dbReference type="STRING" id="1157962.A0A250XM17"/>
<keyword evidence="8" id="KW-0325">Glycoprotein</keyword>
<keyword evidence="2" id="KW-0813">Transport</keyword>
<dbReference type="Proteomes" id="UP000232323">
    <property type="component" value="Unassembled WGS sequence"/>
</dbReference>
<dbReference type="InterPro" id="IPR015683">
    <property type="entry name" value="Ionotropic_Glu_rcpt"/>
</dbReference>
<evidence type="ECO:0000256" key="4">
    <source>
        <dbReference type="ARBA" id="ARBA00022989"/>
    </source>
</evidence>
<dbReference type="OrthoDB" id="537665at2759"/>
<dbReference type="InterPro" id="IPR001320">
    <property type="entry name" value="Iontro_rcpt_C"/>
</dbReference>
<evidence type="ECO:0000256" key="8">
    <source>
        <dbReference type="ARBA" id="ARBA00023180"/>
    </source>
</evidence>
<keyword evidence="10" id="KW-0407">Ion channel</keyword>
<dbReference type="EMBL" id="BEGY01000116">
    <property type="protein sequence ID" value="GAX84114.1"/>
    <property type="molecule type" value="Genomic_DNA"/>
</dbReference>
<keyword evidence="9" id="KW-1071">Ligand-gated ion channel</keyword>
<keyword evidence="16" id="KW-1185">Reference proteome</keyword>
<evidence type="ECO:0000256" key="5">
    <source>
        <dbReference type="ARBA" id="ARBA00023065"/>
    </source>
</evidence>
<feature type="compositionally biased region" description="Basic and acidic residues" evidence="11">
    <location>
        <begin position="624"/>
        <end position="633"/>
    </location>
</feature>
<keyword evidence="7" id="KW-0675">Receptor</keyword>
<comment type="subcellular location">
    <subcellularLocation>
        <location evidence="1">Membrane</location>
        <topology evidence="1">Multi-pass membrane protein</topology>
    </subcellularLocation>
</comment>
<keyword evidence="4 12" id="KW-1133">Transmembrane helix</keyword>
<dbReference type="Pfam" id="PF00060">
    <property type="entry name" value="Lig_chan"/>
    <property type="match status" value="1"/>
</dbReference>
<organism evidence="15 16">
    <name type="scientific">Chlamydomonas eustigma</name>
    <dbReference type="NCBI Taxonomy" id="1157962"/>
    <lineage>
        <taxon>Eukaryota</taxon>
        <taxon>Viridiplantae</taxon>
        <taxon>Chlorophyta</taxon>
        <taxon>core chlorophytes</taxon>
        <taxon>Chlorophyceae</taxon>
        <taxon>CS clade</taxon>
        <taxon>Chlamydomonadales</taxon>
        <taxon>Chlamydomonadaceae</taxon>
        <taxon>Chlamydomonas</taxon>
    </lineage>
</organism>
<proteinExistence type="predicted"/>
<feature type="transmembrane region" description="Helical" evidence="12">
    <location>
        <begin position="235"/>
        <end position="256"/>
    </location>
</feature>
<feature type="transmembrane region" description="Helical" evidence="12">
    <location>
        <begin position="150"/>
        <end position="179"/>
    </location>
</feature>
<feature type="region of interest" description="Disordered" evidence="11">
    <location>
        <begin position="548"/>
        <end position="590"/>
    </location>
</feature>
<feature type="transmembrane region" description="Helical" evidence="12">
    <location>
        <begin position="409"/>
        <end position="429"/>
    </location>
</feature>
<feature type="compositionally biased region" description="Polar residues" evidence="11">
    <location>
        <begin position="451"/>
        <end position="465"/>
    </location>
</feature>
<reference evidence="15 16" key="1">
    <citation type="submission" date="2017-08" db="EMBL/GenBank/DDBJ databases">
        <title>Acidophilic green algal genome provides insights into adaptation to an acidic environment.</title>
        <authorList>
            <person name="Hirooka S."/>
            <person name="Hirose Y."/>
            <person name="Kanesaki Y."/>
            <person name="Higuchi S."/>
            <person name="Fujiwara T."/>
            <person name="Onuma R."/>
            <person name="Era A."/>
            <person name="Ohbayashi R."/>
            <person name="Uzuka A."/>
            <person name="Nozaki H."/>
            <person name="Yoshikawa H."/>
            <person name="Miyagishima S.Y."/>
        </authorList>
    </citation>
    <scope>NUCLEOTIDE SEQUENCE [LARGE SCALE GENOMIC DNA]</scope>
    <source>
        <strain evidence="15 16">NIES-2499</strain>
    </source>
</reference>
<evidence type="ECO:0000256" key="13">
    <source>
        <dbReference type="SAM" id="SignalP"/>
    </source>
</evidence>
<evidence type="ECO:0000256" key="3">
    <source>
        <dbReference type="ARBA" id="ARBA00022692"/>
    </source>
</evidence>
<dbReference type="GO" id="GO:0015276">
    <property type="term" value="F:ligand-gated monoatomic ion channel activity"/>
    <property type="evidence" value="ECO:0007669"/>
    <property type="project" value="InterPro"/>
</dbReference>
<evidence type="ECO:0000256" key="11">
    <source>
        <dbReference type="SAM" id="MobiDB-lite"/>
    </source>
</evidence>
<keyword evidence="6 12" id="KW-0472">Membrane</keyword>
<evidence type="ECO:0000256" key="2">
    <source>
        <dbReference type="ARBA" id="ARBA00022448"/>
    </source>
</evidence>